<sequence>LAVLPTELPWSDLGSFADLRQVAIDAGRVDGLGNVAQGEALLLDSEGCFVDSGTGRLVVILGGSGLAVIDTQDALLVCPLSRVQEVSRVVEQLREAGRSELL</sequence>
<accession>T1CLK3</accession>
<reference evidence="2" key="1">
    <citation type="submission" date="2013-08" db="EMBL/GenBank/DDBJ databases">
        <authorList>
            <person name="Mendez C."/>
            <person name="Richter M."/>
            <person name="Ferrer M."/>
            <person name="Sanchez J."/>
        </authorList>
    </citation>
    <scope>NUCLEOTIDE SEQUENCE</scope>
</reference>
<dbReference type="InterPro" id="IPR054566">
    <property type="entry name" value="ManC/GMP-like_b-helix"/>
</dbReference>
<dbReference type="AlphaFoldDB" id="T1CLK3"/>
<dbReference type="PANTHER" id="PTHR46390:SF1">
    <property type="entry name" value="MANNOSE-1-PHOSPHATE GUANYLYLTRANSFERASE"/>
    <property type="match status" value="1"/>
</dbReference>
<evidence type="ECO:0000259" key="1">
    <source>
        <dbReference type="Pfam" id="PF22640"/>
    </source>
</evidence>
<keyword evidence="2" id="KW-0548">Nucleotidyltransferase</keyword>
<gene>
    <name evidence="2" type="ORF">B1B_05515</name>
</gene>
<protein>
    <submittedName>
        <fullName evidence="2">Mannose-1-phosphate guanylyltransferase/mannose-6-phosphate isomerase</fullName>
    </submittedName>
</protein>
<dbReference type="Gene3D" id="3.90.550.10">
    <property type="entry name" value="Spore Coat Polysaccharide Biosynthesis Protein SpsA, Chain A"/>
    <property type="match status" value="1"/>
</dbReference>
<comment type="caution">
    <text evidence="2">The sequence shown here is derived from an EMBL/GenBank/DDBJ whole genome shotgun (WGS) entry which is preliminary data.</text>
</comment>
<dbReference type="InterPro" id="IPR051161">
    <property type="entry name" value="Mannose-6P_isomerase_type2"/>
</dbReference>
<evidence type="ECO:0000313" key="2">
    <source>
        <dbReference type="EMBL" id="EQD68989.1"/>
    </source>
</evidence>
<dbReference type="EMBL" id="AUZY01003493">
    <property type="protein sequence ID" value="EQD68989.1"/>
    <property type="molecule type" value="Genomic_DNA"/>
</dbReference>
<dbReference type="Pfam" id="PF22640">
    <property type="entry name" value="ManC_GMP_beta-helix"/>
    <property type="match status" value="1"/>
</dbReference>
<dbReference type="PANTHER" id="PTHR46390">
    <property type="entry name" value="MANNOSE-1-PHOSPHATE GUANYLYLTRANSFERASE"/>
    <property type="match status" value="1"/>
</dbReference>
<name>T1CLK3_9ZZZZ</name>
<dbReference type="InterPro" id="IPR029044">
    <property type="entry name" value="Nucleotide-diphossugar_trans"/>
</dbReference>
<proteinExistence type="predicted"/>
<feature type="non-terminal residue" evidence="2">
    <location>
        <position position="1"/>
    </location>
</feature>
<dbReference type="GO" id="GO:0009298">
    <property type="term" value="P:GDP-mannose biosynthetic process"/>
    <property type="evidence" value="ECO:0007669"/>
    <property type="project" value="TreeGrafter"/>
</dbReference>
<feature type="domain" description="MannoseP isomerase/GMP-like beta-helix" evidence="1">
    <location>
        <begin position="38"/>
        <end position="93"/>
    </location>
</feature>
<dbReference type="GO" id="GO:0004475">
    <property type="term" value="F:mannose-1-phosphate guanylyltransferase (GTP) activity"/>
    <property type="evidence" value="ECO:0007669"/>
    <property type="project" value="TreeGrafter"/>
</dbReference>
<keyword evidence="2" id="KW-0808">Transferase</keyword>
<reference evidence="2" key="2">
    <citation type="journal article" date="2014" name="ISME J.">
        <title>Microbial stratification in low pH oxic and suboxic macroscopic growths along an acid mine drainage.</title>
        <authorList>
            <person name="Mendez-Garcia C."/>
            <person name="Mesa V."/>
            <person name="Sprenger R.R."/>
            <person name="Richter M."/>
            <person name="Diez M.S."/>
            <person name="Solano J."/>
            <person name="Bargiela R."/>
            <person name="Golyshina O.V."/>
            <person name="Manteca A."/>
            <person name="Ramos J.L."/>
            <person name="Gallego J.R."/>
            <person name="Llorente I."/>
            <person name="Martins Dos Santos V.A."/>
            <person name="Jensen O.N."/>
            <person name="Pelaez A.I."/>
            <person name="Sanchez J."/>
            <person name="Ferrer M."/>
        </authorList>
    </citation>
    <scope>NUCLEOTIDE SEQUENCE</scope>
</reference>
<keyword evidence="2" id="KW-0413">Isomerase</keyword>
<dbReference type="GO" id="GO:0016853">
    <property type="term" value="F:isomerase activity"/>
    <property type="evidence" value="ECO:0007669"/>
    <property type="project" value="UniProtKB-KW"/>
</dbReference>
<organism evidence="2">
    <name type="scientific">mine drainage metagenome</name>
    <dbReference type="NCBI Taxonomy" id="410659"/>
    <lineage>
        <taxon>unclassified sequences</taxon>
        <taxon>metagenomes</taxon>
        <taxon>ecological metagenomes</taxon>
    </lineage>
</organism>
<dbReference type="SUPFAM" id="SSF159283">
    <property type="entry name" value="Guanosine diphospho-D-mannose pyrophosphorylase/mannose-6-phosphate isomerase linker domain"/>
    <property type="match status" value="1"/>
</dbReference>